<dbReference type="AlphaFoldDB" id="A0A6N7W8T5"/>
<dbReference type="Proteomes" id="UP000470875">
    <property type="component" value="Unassembled WGS sequence"/>
</dbReference>
<name>A0A6N7W8T5_9ACTO</name>
<feature type="transmembrane region" description="Helical" evidence="2">
    <location>
        <begin position="114"/>
        <end position="139"/>
    </location>
</feature>
<keyword evidence="4" id="KW-1185">Reference proteome</keyword>
<reference evidence="3 4" key="1">
    <citation type="submission" date="2019-08" db="EMBL/GenBank/DDBJ databases">
        <title>In-depth cultivation of the pig gut microbiome towards novel bacterial diversity and tailored functional studies.</title>
        <authorList>
            <person name="Wylensek D."/>
            <person name="Hitch T.C.A."/>
            <person name="Clavel T."/>
        </authorList>
    </citation>
    <scope>NUCLEOTIDE SEQUENCE [LARGE SCALE GENOMIC DNA]</scope>
    <source>
        <strain evidence="3 4">WB03_NA08</strain>
    </source>
</reference>
<feature type="region of interest" description="Disordered" evidence="1">
    <location>
        <begin position="1"/>
        <end position="29"/>
    </location>
</feature>
<evidence type="ECO:0000313" key="4">
    <source>
        <dbReference type="Proteomes" id="UP000470875"/>
    </source>
</evidence>
<feature type="transmembrane region" description="Helical" evidence="2">
    <location>
        <begin position="88"/>
        <end position="108"/>
    </location>
</feature>
<keyword evidence="2" id="KW-0812">Transmembrane</keyword>
<gene>
    <name evidence="3" type="ORF">FYJ24_08760</name>
</gene>
<evidence type="ECO:0000256" key="2">
    <source>
        <dbReference type="SAM" id="Phobius"/>
    </source>
</evidence>
<accession>A0A6N7W8T5</accession>
<protein>
    <submittedName>
        <fullName evidence="3">DUF3043 domain-containing protein</fullName>
    </submittedName>
</protein>
<organism evidence="3 4">
    <name type="scientific">Scrofimicrobium canadense</name>
    <dbReference type="NCBI Taxonomy" id="2652290"/>
    <lineage>
        <taxon>Bacteria</taxon>
        <taxon>Bacillati</taxon>
        <taxon>Actinomycetota</taxon>
        <taxon>Actinomycetes</taxon>
        <taxon>Actinomycetales</taxon>
        <taxon>Actinomycetaceae</taxon>
        <taxon>Scrofimicrobium</taxon>
    </lineage>
</organism>
<keyword evidence="2" id="KW-1133">Transmembrane helix</keyword>
<evidence type="ECO:0000313" key="3">
    <source>
        <dbReference type="EMBL" id="MSS84852.1"/>
    </source>
</evidence>
<keyword evidence="2" id="KW-0472">Membrane</keyword>
<dbReference type="Pfam" id="PF11241">
    <property type="entry name" value="DUF3043"/>
    <property type="match status" value="1"/>
</dbReference>
<comment type="caution">
    <text evidence="3">The sequence shown here is derived from an EMBL/GenBank/DDBJ whole genome shotgun (WGS) entry which is preliminary data.</text>
</comment>
<evidence type="ECO:0000256" key="1">
    <source>
        <dbReference type="SAM" id="MobiDB-lite"/>
    </source>
</evidence>
<sequence>MAEEKQPKKKGTRTPTRREAEAARQRPLVPKDRKLARRIEKQKRNEAYAREQEALQTGDERYLPYRDKGRVRRFTRDWLDARWSASEFLFPVMLILLVAMLAVGFFAPNTGGTAVVSLVFIAVLYGMFAISIIEAIIVWTRLKKRIRTRYPDDTIPKGTWFYAYSRMLMARRWRTPKPQVARGEFPRTTPSSK</sequence>
<feature type="compositionally biased region" description="Basic and acidic residues" evidence="1">
    <location>
        <begin position="16"/>
        <end position="29"/>
    </location>
</feature>
<dbReference type="RefSeq" id="WP_318656614.1">
    <property type="nucleotide sequence ID" value="NZ_VULO01000010.1"/>
</dbReference>
<proteinExistence type="predicted"/>
<dbReference type="EMBL" id="VULO01000010">
    <property type="protein sequence ID" value="MSS84852.1"/>
    <property type="molecule type" value="Genomic_DNA"/>
</dbReference>
<dbReference type="InterPro" id="IPR021403">
    <property type="entry name" value="DUF3043"/>
</dbReference>